<sequence length="119" mass="12959">MSTFRRDAWPSRDAAVASYRKNLNPIVPNIAPFYRAEGPQAYFRLQELRPSVFYVFGKESDVGPPHTCDAKMKHTGVGIGGSGGEPAGRVHRVTYQGVGHLIAMEAVSQAAGDAADWIR</sequence>
<protein>
    <submittedName>
        <fullName evidence="1">Uncharacterized protein</fullName>
    </submittedName>
</protein>
<evidence type="ECO:0000313" key="1">
    <source>
        <dbReference type="EMBL" id="KAK5527664.1"/>
    </source>
</evidence>
<gene>
    <name evidence="1" type="ORF">LTR25_010987</name>
</gene>
<proteinExistence type="predicted"/>
<dbReference type="InterPro" id="IPR029058">
    <property type="entry name" value="AB_hydrolase_fold"/>
</dbReference>
<dbReference type="Gene3D" id="3.40.50.1820">
    <property type="entry name" value="alpha/beta hydrolase"/>
    <property type="match status" value="1"/>
</dbReference>
<keyword evidence="2" id="KW-1185">Reference proteome</keyword>
<comment type="caution">
    <text evidence="1">The sequence shown here is derived from an EMBL/GenBank/DDBJ whole genome shotgun (WGS) entry which is preliminary data.</text>
</comment>
<evidence type="ECO:0000313" key="2">
    <source>
        <dbReference type="Proteomes" id="UP001345827"/>
    </source>
</evidence>
<reference evidence="1 2" key="1">
    <citation type="submission" date="2023-06" db="EMBL/GenBank/DDBJ databases">
        <title>Black Yeasts Isolated from many extreme environments.</title>
        <authorList>
            <person name="Coleine C."/>
            <person name="Stajich J.E."/>
            <person name="Selbmann L."/>
        </authorList>
    </citation>
    <scope>NUCLEOTIDE SEQUENCE [LARGE SCALE GENOMIC DNA]</scope>
    <source>
        <strain evidence="1 2">CCFEE 5887</strain>
    </source>
</reference>
<accession>A0AAV9PQ47</accession>
<name>A0AAV9PQ47_9PEZI</name>
<dbReference type="EMBL" id="JAXLQG010000037">
    <property type="protein sequence ID" value="KAK5527664.1"/>
    <property type="molecule type" value="Genomic_DNA"/>
</dbReference>
<dbReference type="AlphaFoldDB" id="A0AAV9PQ47"/>
<organism evidence="1 2">
    <name type="scientific">Vermiconidia calcicola</name>
    <dbReference type="NCBI Taxonomy" id="1690605"/>
    <lineage>
        <taxon>Eukaryota</taxon>
        <taxon>Fungi</taxon>
        <taxon>Dikarya</taxon>
        <taxon>Ascomycota</taxon>
        <taxon>Pezizomycotina</taxon>
        <taxon>Dothideomycetes</taxon>
        <taxon>Dothideomycetidae</taxon>
        <taxon>Mycosphaerellales</taxon>
        <taxon>Extremaceae</taxon>
        <taxon>Vermiconidia</taxon>
    </lineage>
</organism>
<dbReference type="Proteomes" id="UP001345827">
    <property type="component" value="Unassembled WGS sequence"/>
</dbReference>